<accession>A0A3S1C874</accession>
<dbReference type="EMBL" id="RSCM01000002">
    <property type="protein sequence ID" value="RUS98714.1"/>
    <property type="molecule type" value="Genomic_DNA"/>
</dbReference>
<name>A0A3S1C874_ANAVA</name>
<dbReference type="Proteomes" id="UP000276103">
    <property type="component" value="Unassembled WGS sequence"/>
</dbReference>
<keyword evidence="2" id="KW-1185">Reference proteome</keyword>
<comment type="caution">
    <text evidence="1">The sequence shown here is derived from an EMBL/GenBank/DDBJ whole genome shotgun (WGS) entry which is preliminary data.</text>
</comment>
<gene>
    <name evidence="1" type="ORF">DSM107003_07330</name>
</gene>
<sequence length="125" mass="13710">MNPLSKLFGVTLGSLSIMTAMNDASLAASKTLNVDPNYNNDLCIVVGPIRNSGSFTVVWGSYEGTVSIPGDGGQKSNGLALFARGNNYPQMTIYYDNGLQQEPYLVKESCYNKGLQPHWLNWRSR</sequence>
<evidence type="ECO:0000313" key="1">
    <source>
        <dbReference type="EMBL" id="RUS98714.1"/>
    </source>
</evidence>
<reference evidence="1 2" key="1">
    <citation type="journal article" date="2019" name="Genome Biol. Evol.">
        <title>Day and night: Metabolic profiles and evolutionary relationships of six axenic non-marine cyanobacteria.</title>
        <authorList>
            <person name="Will S.E."/>
            <person name="Henke P."/>
            <person name="Boedeker C."/>
            <person name="Huang S."/>
            <person name="Brinkmann H."/>
            <person name="Rohde M."/>
            <person name="Jarek M."/>
            <person name="Friedl T."/>
            <person name="Seufert S."/>
            <person name="Schumacher M."/>
            <person name="Overmann J."/>
            <person name="Neumann-Schaal M."/>
            <person name="Petersen J."/>
        </authorList>
    </citation>
    <scope>NUCLEOTIDE SEQUENCE [LARGE SCALE GENOMIC DNA]</scope>
    <source>
        <strain evidence="1 2">SAG 1403-4b</strain>
    </source>
</reference>
<proteinExistence type="predicted"/>
<dbReference type="AlphaFoldDB" id="A0A3S1C874"/>
<organism evidence="1 2">
    <name type="scientific">Trichormus variabilis SAG 1403-4b</name>
    <dbReference type="NCBI Taxonomy" id="447716"/>
    <lineage>
        <taxon>Bacteria</taxon>
        <taxon>Bacillati</taxon>
        <taxon>Cyanobacteriota</taxon>
        <taxon>Cyanophyceae</taxon>
        <taxon>Nostocales</taxon>
        <taxon>Nostocaceae</taxon>
        <taxon>Trichormus</taxon>
    </lineage>
</organism>
<protein>
    <submittedName>
        <fullName evidence="1">Uncharacterized protein</fullName>
    </submittedName>
</protein>
<evidence type="ECO:0000313" key="2">
    <source>
        <dbReference type="Proteomes" id="UP000276103"/>
    </source>
</evidence>
<dbReference type="RefSeq" id="WP_127052319.1">
    <property type="nucleotide sequence ID" value="NZ_RSCM01000002.1"/>
</dbReference>